<gene>
    <name evidence="13" type="ORF">BTJ68_07847</name>
</gene>
<dbReference type="InterPro" id="IPR000262">
    <property type="entry name" value="FMN-dep_DH"/>
</dbReference>
<dbReference type="InterPro" id="IPR003016">
    <property type="entry name" value="2-oxoA_DH_lipoyl-BS"/>
</dbReference>
<keyword evidence="3" id="KW-0450">Lipoyl</keyword>
<feature type="compositionally biased region" description="Low complexity" evidence="9">
    <location>
        <begin position="151"/>
        <end position="190"/>
    </location>
</feature>
<comment type="similarity">
    <text evidence="2">Belongs to the 2-oxoacid dehydrogenase family.</text>
</comment>
<comment type="caution">
    <text evidence="13">The sequence shown here is derived from an EMBL/GenBank/DDBJ whole genome shotgun (WGS) entry which is preliminary data.</text>
</comment>
<feature type="domain" description="Peripheral subunit-binding (PSBD)" evidence="12">
    <location>
        <begin position="192"/>
        <end position="232"/>
    </location>
</feature>
<evidence type="ECO:0000259" key="10">
    <source>
        <dbReference type="PROSITE" id="PS50968"/>
    </source>
</evidence>
<dbReference type="Gene3D" id="3.20.20.70">
    <property type="entry name" value="Aldolase class I"/>
    <property type="match status" value="1"/>
</dbReference>
<evidence type="ECO:0000259" key="11">
    <source>
        <dbReference type="PROSITE" id="PS51349"/>
    </source>
</evidence>
<comment type="cofactor">
    <cofactor evidence="1">
        <name>FMN</name>
        <dbReference type="ChEBI" id="CHEBI:58210"/>
    </cofactor>
</comment>
<dbReference type="CDD" id="cd02809">
    <property type="entry name" value="alpha_hydroxyacid_oxid_FMN"/>
    <property type="match status" value="1"/>
</dbReference>
<evidence type="ECO:0000256" key="7">
    <source>
        <dbReference type="ARBA" id="ARBA00073420"/>
    </source>
</evidence>
<dbReference type="STRING" id="1157616.A0A1Z5T7Y9"/>
<dbReference type="VEuPathDB" id="FungiDB:BTJ68_07847"/>
<feature type="compositionally biased region" description="Basic and acidic residues" evidence="9">
    <location>
        <begin position="137"/>
        <end position="150"/>
    </location>
</feature>
<dbReference type="PANTHER" id="PTHR10578">
    <property type="entry name" value="S -2-HYDROXY-ACID OXIDASE-RELATED"/>
    <property type="match status" value="1"/>
</dbReference>
<dbReference type="Gene3D" id="4.10.320.10">
    <property type="entry name" value="E3-binding domain"/>
    <property type="match status" value="1"/>
</dbReference>
<comment type="similarity">
    <text evidence="6">Belongs to the FMN-dependent alpha-hydroxy acid dehydrogenase family.</text>
</comment>
<dbReference type="InterPro" id="IPR012133">
    <property type="entry name" value="Alpha-hydoxy_acid_DH_FMN"/>
</dbReference>
<feature type="domain" description="Lipoyl-binding" evidence="10">
    <location>
        <begin position="37"/>
        <end position="113"/>
    </location>
</feature>
<evidence type="ECO:0000256" key="5">
    <source>
        <dbReference type="ARBA" id="ARBA00023002"/>
    </source>
</evidence>
<dbReference type="CDD" id="cd06849">
    <property type="entry name" value="lipoyl_domain"/>
    <property type="match status" value="1"/>
</dbReference>
<evidence type="ECO:0000256" key="2">
    <source>
        <dbReference type="ARBA" id="ARBA00007317"/>
    </source>
</evidence>
<dbReference type="InterPro" id="IPR011053">
    <property type="entry name" value="Single_hybrid_motif"/>
</dbReference>
<evidence type="ECO:0000256" key="8">
    <source>
        <dbReference type="ARBA" id="ARBA00083297"/>
    </source>
</evidence>
<reference evidence="13 14" key="1">
    <citation type="submission" date="2017-01" db="EMBL/GenBank/DDBJ databases">
        <title>The recent genome duplication of the halophilic yeast Hortaea werneckii: insights from long-read sequencing.</title>
        <authorList>
            <person name="Sinha S."/>
            <person name="Flibotte S."/>
            <person name="Neira M."/>
            <person name="Lenassi M."/>
            <person name="Gostincar C."/>
            <person name="Stajich J.E."/>
            <person name="Nislow C.E."/>
        </authorList>
    </citation>
    <scope>NUCLEOTIDE SEQUENCE [LARGE SCALE GENOMIC DNA]</scope>
    <source>
        <strain evidence="13 14">EXF-2000</strain>
    </source>
</reference>
<dbReference type="GO" id="GO:0005737">
    <property type="term" value="C:cytoplasm"/>
    <property type="evidence" value="ECO:0007669"/>
    <property type="project" value="UniProtKB-ARBA"/>
</dbReference>
<proteinExistence type="inferred from homology"/>
<dbReference type="AlphaFoldDB" id="A0A1Z5T7Y9"/>
<dbReference type="Pfam" id="PF01070">
    <property type="entry name" value="FMN_dh"/>
    <property type="match status" value="1"/>
</dbReference>
<evidence type="ECO:0000256" key="3">
    <source>
        <dbReference type="ARBA" id="ARBA00022823"/>
    </source>
</evidence>
<dbReference type="InterPro" id="IPR008259">
    <property type="entry name" value="FMN_hydac_DH_AS"/>
</dbReference>
<feature type="region of interest" description="Disordered" evidence="9">
    <location>
        <begin position="120"/>
        <end position="190"/>
    </location>
</feature>
<feature type="region of interest" description="Disordered" evidence="9">
    <location>
        <begin position="684"/>
        <end position="716"/>
    </location>
</feature>
<dbReference type="FunFam" id="3.20.20.70:FF:000056">
    <property type="entry name" value="hydroxyacid oxidase 2"/>
    <property type="match status" value="1"/>
</dbReference>
<dbReference type="PROSITE" id="PS50968">
    <property type="entry name" value="BIOTINYL_LIPOYL"/>
    <property type="match status" value="1"/>
</dbReference>
<dbReference type="InterPro" id="IPR036625">
    <property type="entry name" value="E3-bd_dom_sf"/>
</dbReference>
<evidence type="ECO:0000256" key="1">
    <source>
        <dbReference type="ARBA" id="ARBA00001917"/>
    </source>
</evidence>
<dbReference type="InterPro" id="IPR013785">
    <property type="entry name" value="Aldolase_TIM"/>
</dbReference>
<evidence type="ECO:0000313" key="14">
    <source>
        <dbReference type="Proteomes" id="UP000194280"/>
    </source>
</evidence>
<dbReference type="GO" id="GO:0016746">
    <property type="term" value="F:acyltransferase activity"/>
    <property type="evidence" value="ECO:0007669"/>
    <property type="project" value="InterPro"/>
</dbReference>
<dbReference type="InterPro" id="IPR037396">
    <property type="entry name" value="FMN_HAD"/>
</dbReference>
<evidence type="ECO:0000256" key="9">
    <source>
        <dbReference type="SAM" id="MobiDB-lite"/>
    </source>
</evidence>
<evidence type="ECO:0000256" key="4">
    <source>
        <dbReference type="ARBA" id="ARBA00022946"/>
    </source>
</evidence>
<dbReference type="PROSITE" id="PS00189">
    <property type="entry name" value="LIPOYL"/>
    <property type="match status" value="1"/>
</dbReference>
<sequence>MASVGGTARLSARLVSRYAPKCAARRGFHVSARDEAAQNFSMPALSPTMTEGNIANWKLKEGESFSAGDVLLEIETDKATMDVEAQDDGILVKVMQGEGTKGVKVGQRIAVTAEAGDDINSLEIPQEDASASAAESAKQEAPKAQEESKETPQSSTQSSASSKPASDGSATGNAAQKQGGTQGGKAQKQTYPLYPSVEHLLHQNGMTKDDADKIPASGPKGRLLKGDVLAYLGRVQKDYPAQSSARLEKLSHLDLSNIQLAKPAPKPEAPKEPTKAPEPELPKETEVAVPVSLSAVIATQKRVQDTLGIFLPLSTFIARASELANEDLPLSKNRKPTADDLFNSVLGLDQVAKSSRGQYVPQVTGLGPMPLAGPGKSAKKPDIIDMLAPKKATKPKPSVRPGAIGVTTGDNVFSVTAKLGDEARANEYLARIKLALEKEPGRLSCRCPRHIVDKDFCSLRTYTRPCFFTLRINSLRPRIRIDTMVVKGPIGQGDHDLNCLTVDELEQHAHEMMDKQTRDYYNEGADSGSTLKENLDAYGKYRIRPRVLRDVSNIDTSVDIFGTTNSSGFGVAPTAMQCLAHPDGELGTARACKKAKIAMGLSSFATTSLEDVADASEDNPNVLQLYLFEEREKSRKLIARAKKAGYKAVFLTVDTPYLGRRNMEIRNQFKLPPHFKVANFAEEEEPAMGDEQTTNSPNQARQRKPKPPSKAGYFDGEKRVPPEGPITFHTHAPNPTLTWERDIDWLKQECGPEMEVWVKGVATGEDALLAVHHGVDGIVVSNHGGRQLNGALATLDALPEVVEAVQKKVPVHVDGGIRHGTDIFKALALGADFCWVGRPALWGLAYKGQAGVELMIRLLGDEFRLCMGLAGVTRVKDITKEYLVKLDRSGFVAKL</sequence>
<dbReference type="GO" id="GO:0016491">
    <property type="term" value="F:oxidoreductase activity"/>
    <property type="evidence" value="ECO:0007669"/>
    <property type="project" value="UniProtKB-KW"/>
</dbReference>
<evidence type="ECO:0000259" key="12">
    <source>
        <dbReference type="PROSITE" id="PS51826"/>
    </source>
</evidence>
<feature type="compositionally biased region" description="Low complexity" evidence="9">
    <location>
        <begin position="127"/>
        <end position="136"/>
    </location>
</feature>
<dbReference type="GO" id="GO:0010181">
    <property type="term" value="F:FMN binding"/>
    <property type="evidence" value="ECO:0007669"/>
    <property type="project" value="InterPro"/>
</dbReference>
<dbReference type="SUPFAM" id="SSF51395">
    <property type="entry name" value="FMN-linked oxidoreductases"/>
    <property type="match status" value="1"/>
</dbReference>
<dbReference type="InterPro" id="IPR000089">
    <property type="entry name" value="Biotin_lipoyl"/>
</dbReference>
<keyword evidence="14" id="KW-1185">Reference proteome</keyword>
<dbReference type="Proteomes" id="UP000194280">
    <property type="component" value="Unassembled WGS sequence"/>
</dbReference>
<evidence type="ECO:0000256" key="6">
    <source>
        <dbReference type="ARBA" id="ARBA00024042"/>
    </source>
</evidence>
<feature type="region of interest" description="Disordered" evidence="9">
    <location>
        <begin position="261"/>
        <end position="284"/>
    </location>
</feature>
<dbReference type="PANTHER" id="PTHR10578:SF149">
    <property type="entry name" value="2-HYDROXYACID OXIDASE 2"/>
    <property type="match status" value="1"/>
</dbReference>
<dbReference type="InterPro" id="IPR004167">
    <property type="entry name" value="PSBD"/>
</dbReference>
<dbReference type="FunFam" id="2.40.50.100:FF:000010">
    <property type="entry name" value="Acetyltransferase component of pyruvate dehydrogenase complex"/>
    <property type="match status" value="1"/>
</dbReference>
<protein>
    <recommendedName>
        <fullName evidence="7">Oxidase FUB9</fullName>
    </recommendedName>
    <alternativeName>
        <fullName evidence="8">Fusaric acid biosynthesis protein 9</fullName>
    </alternativeName>
</protein>
<dbReference type="Pfam" id="PF00364">
    <property type="entry name" value="Biotin_lipoyl"/>
    <property type="match status" value="1"/>
</dbReference>
<name>A0A1Z5T7Y9_HORWE</name>
<keyword evidence="4" id="KW-0809">Transit peptide</keyword>
<dbReference type="Gene3D" id="2.40.50.100">
    <property type="match status" value="1"/>
</dbReference>
<feature type="compositionally biased region" description="Basic and acidic residues" evidence="9">
    <location>
        <begin position="268"/>
        <end position="284"/>
    </location>
</feature>
<evidence type="ECO:0000313" key="13">
    <source>
        <dbReference type="EMBL" id="OTA32149.1"/>
    </source>
</evidence>
<dbReference type="InParanoid" id="A0A1Z5T7Y9"/>
<dbReference type="GO" id="GO:0045333">
    <property type="term" value="P:cellular respiration"/>
    <property type="evidence" value="ECO:0007669"/>
    <property type="project" value="UniProtKB-ARBA"/>
</dbReference>
<organism evidence="13 14">
    <name type="scientific">Hortaea werneckii EXF-2000</name>
    <dbReference type="NCBI Taxonomy" id="1157616"/>
    <lineage>
        <taxon>Eukaryota</taxon>
        <taxon>Fungi</taxon>
        <taxon>Dikarya</taxon>
        <taxon>Ascomycota</taxon>
        <taxon>Pezizomycotina</taxon>
        <taxon>Dothideomycetes</taxon>
        <taxon>Dothideomycetidae</taxon>
        <taxon>Mycosphaerellales</taxon>
        <taxon>Teratosphaeriaceae</taxon>
        <taxon>Hortaea</taxon>
    </lineage>
</organism>
<dbReference type="SUPFAM" id="SSF47005">
    <property type="entry name" value="Peripheral subunit-binding domain of 2-oxo acid dehydrogenase complex"/>
    <property type="match status" value="1"/>
</dbReference>
<accession>A0A1Z5T7Y9</accession>
<dbReference type="PROSITE" id="PS51826">
    <property type="entry name" value="PSBD"/>
    <property type="match status" value="1"/>
</dbReference>
<feature type="compositionally biased region" description="Polar residues" evidence="9">
    <location>
        <begin position="691"/>
        <end position="700"/>
    </location>
</feature>
<dbReference type="EMBL" id="MUNK01000099">
    <property type="protein sequence ID" value="OTA32149.1"/>
    <property type="molecule type" value="Genomic_DNA"/>
</dbReference>
<dbReference type="PROSITE" id="PS51349">
    <property type="entry name" value="FMN_HYDROXY_ACID_DH_2"/>
    <property type="match status" value="1"/>
</dbReference>
<dbReference type="SUPFAM" id="SSF51230">
    <property type="entry name" value="Single hybrid motif"/>
    <property type="match status" value="1"/>
</dbReference>
<feature type="domain" description="FMN hydroxy acid dehydrogenase" evidence="11">
    <location>
        <begin position="494"/>
        <end position="888"/>
    </location>
</feature>
<dbReference type="PROSITE" id="PS00557">
    <property type="entry name" value="FMN_HYDROXY_ACID_DH_1"/>
    <property type="match status" value="1"/>
</dbReference>
<keyword evidence="5" id="KW-0560">Oxidoreductase</keyword>